<dbReference type="PANTHER" id="PTHR23116:SF29">
    <property type="entry name" value="PDZ DOMAIN-CONTAINING PROTEIN 7"/>
    <property type="match status" value="1"/>
</dbReference>
<proteinExistence type="predicted"/>
<feature type="region of interest" description="Disordered" evidence="2">
    <location>
        <begin position="39"/>
        <end position="116"/>
    </location>
</feature>
<evidence type="ECO:0000256" key="1">
    <source>
        <dbReference type="ARBA" id="ARBA00022737"/>
    </source>
</evidence>
<keyword evidence="4" id="KW-1185">Reference proteome</keyword>
<evidence type="ECO:0000256" key="2">
    <source>
        <dbReference type="SAM" id="MobiDB-lite"/>
    </source>
</evidence>
<name>A0A4Z2EHE4_9TELE</name>
<dbReference type="SUPFAM" id="SSF50156">
    <property type="entry name" value="PDZ domain-like"/>
    <property type="match status" value="1"/>
</dbReference>
<dbReference type="InterPro" id="IPR051844">
    <property type="entry name" value="USH2_Complex_Protein"/>
</dbReference>
<accession>A0A4Z2EHE4</accession>
<sequence length="116" mass="12352">MEVNGQSFLTISHDEAVEILKTGRHLLVKVRHVGRLPHARTVLDETRWPCSQDPDTAGTAPPRSGTGPPRSGTGPPRSGTAPLRAPSARGSPALGQVRRRTSPSPTEKLKASYSSP</sequence>
<evidence type="ECO:0000313" key="3">
    <source>
        <dbReference type="EMBL" id="TNN27742.1"/>
    </source>
</evidence>
<comment type="caution">
    <text evidence="3">The sequence shown here is derived from an EMBL/GenBank/DDBJ whole genome shotgun (WGS) entry which is preliminary data.</text>
</comment>
<dbReference type="OrthoDB" id="10029564at2759"/>
<dbReference type="Gene3D" id="2.30.42.10">
    <property type="match status" value="1"/>
</dbReference>
<reference evidence="3 4" key="1">
    <citation type="submission" date="2019-03" db="EMBL/GenBank/DDBJ databases">
        <title>First draft genome of Liparis tanakae, snailfish: a comprehensive survey of snailfish specific genes.</title>
        <authorList>
            <person name="Kim W."/>
            <person name="Song I."/>
            <person name="Jeong J.-H."/>
            <person name="Kim D."/>
            <person name="Kim S."/>
            <person name="Ryu S."/>
            <person name="Song J.Y."/>
            <person name="Lee S.K."/>
        </authorList>
    </citation>
    <scope>NUCLEOTIDE SEQUENCE [LARGE SCALE GENOMIC DNA]</scope>
    <source>
        <tissue evidence="3">Muscle</tissue>
    </source>
</reference>
<feature type="compositionally biased region" description="Low complexity" evidence="2">
    <location>
        <begin position="56"/>
        <end position="80"/>
    </location>
</feature>
<organism evidence="3 4">
    <name type="scientific">Liparis tanakae</name>
    <name type="common">Tanaka's snailfish</name>
    <dbReference type="NCBI Taxonomy" id="230148"/>
    <lineage>
        <taxon>Eukaryota</taxon>
        <taxon>Metazoa</taxon>
        <taxon>Chordata</taxon>
        <taxon>Craniata</taxon>
        <taxon>Vertebrata</taxon>
        <taxon>Euteleostomi</taxon>
        <taxon>Actinopterygii</taxon>
        <taxon>Neopterygii</taxon>
        <taxon>Teleostei</taxon>
        <taxon>Neoteleostei</taxon>
        <taxon>Acanthomorphata</taxon>
        <taxon>Eupercaria</taxon>
        <taxon>Perciformes</taxon>
        <taxon>Cottioidei</taxon>
        <taxon>Cottales</taxon>
        <taxon>Liparidae</taxon>
        <taxon>Liparis</taxon>
    </lineage>
</organism>
<keyword evidence="1" id="KW-0677">Repeat</keyword>
<dbReference type="PANTHER" id="PTHR23116">
    <property type="entry name" value="PDZ DOMAIN CONTAINING WHIRLIN AND HARMONIN-RELATED"/>
    <property type="match status" value="1"/>
</dbReference>
<dbReference type="Proteomes" id="UP000314294">
    <property type="component" value="Unassembled WGS sequence"/>
</dbReference>
<gene>
    <name evidence="3" type="primary">Dfnb31_5</name>
    <name evidence="3" type="ORF">EYF80_062112</name>
</gene>
<protein>
    <submittedName>
        <fullName evidence="3">Whirlin</fullName>
    </submittedName>
</protein>
<dbReference type="EMBL" id="SRLO01007802">
    <property type="protein sequence ID" value="TNN27742.1"/>
    <property type="molecule type" value="Genomic_DNA"/>
</dbReference>
<dbReference type="AlphaFoldDB" id="A0A4Z2EHE4"/>
<evidence type="ECO:0000313" key="4">
    <source>
        <dbReference type="Proteomes" id="UP000314294"/>
    </source>
</evidence>
<dbReference type="GO" id="GO:0005886">
    <property type="term" value="C:plasma membrane"/>
    <property type="evidence" value="ECO:0007669"/>
    <property type="project" value="TreeGrafter"/>
</dbReference>
<dbReference type="InterPro" id="IPR036034">
    <property type="entry name" value="PDZ_sf"/>
</dbReference>